<proteinExistence type="predicted"/>
<dbReference type="AlphaFoldDB" id="A0AA86M9U8"/>
<evidence type="ECO:0000256" key="2">
    <source>
        <dbReference type="SAM" id="SignalP"/>
    </source>
</evidence>
<keyword evidence="2" id="KW-0732">Signal</keyword>
<sequence length="338" mass="35708">MKKTLLSITILLAAGSANACNNDIDCSESIKEVISVINTPMQPIQPTDDFSKWGDSYNAWFSRVHNVAESRLGIELNSYGDIAHFLIDNHPATPDDNSGDKNSDGNNDSNNDSNNDGSQNSLNYITPAQAQAGDQITMTYADAVSDHAEAAAEGYTDNAVADVTEEANAHADQAAADAEKHANTHADNAASAAEAHAKTYTNKAKGEAVKEADDYAEQLANTAVDYSTHYTDRAVSQAGAEAVKSANTYTDHVAKGLQKQITDNKRAIKRLGASSQATGNLHYNANRNGYALAVGEYNGETALAGGVQFTSGKHTAVTVQTSYDAEAFGGSVGLHGDW</sequence>
<feature type="compositionally biased region" description="Low complexity" evidence="1">
    <location>
        <begin position="104"/>
        <end position="122"/>
    </location>
</feature>
<dbReference type="Gene3D" id="3.30.1300.30">
    <property type="entry name" value="GSPII I/J protein-like"/>
    <property type="match status" value="1"/>
</dbReference>
<feature type="region of interest" description="Disordered" evidence="1">
    <location>
        <begin position="169"/>
        <end position="197"/>
    </location>
</feature>
<organism evidence="3 4">
    <name type="scientific">Enterobacter kobei</name>
    <dbReference type="NCBI Taxonomy" id="208224"/>
    <lineage>
        <taxon>Bacteria</taxon>
        <taxon>Pseudomonadati</taxon>
        <taxon>Pseudomonadota</taxon>
        <taxon>Gammaproteobacteria</taxon>
        <taxon>Enterobacterales</taxon>
        <taxon>Enterobacteriaceae</taxon>
        <taxon>Enterobacter</taxon>
        <taxon>Enterobacter cloacae complex</taxon>
    </lineage>
</organism>
<feature type="compositionally biased region" description="Low complexity" evidence="1">
    <location>
        <begin position="185"/>
        <end position="194"/>
    </location>
</feature>
<feature type="signal peptide" evidence="2">
    <location>
        <begin position="1"/>
        <end position="19"/>
    </location>
</feature>
<gene>
    <name evidence="3" type="ORF">ENKO_35620</name>
</gene>
<dbReference type="RefSeq" id="WP_088220836.1">
    <property type="nucleotide sequence ID" value="NZ_AP024590.1"/>
</dbReference>
<feature type="region of interest" description="Disordered" evidence="1">
    <location>
        <begin position="90"/>
        <end position="122"/>
    </location>
</feature>
<reference evidence="3" key="1">
    <citation type="submission" date="2021-04" db="EMBL/GenBank/DDBJ databases">
        <title>Difference and commonality of drug resistance evolution in various bacteria. and drug sensitivity profiles.</title>
        <authorList>
            <person name="Maeda T."/>
            <person name="Shibai A."/>
            <person name="Kawada K."/>
            <person name="Kotani H."/>
            <person name="Tarusawa Y."/>
            <person name="Tanabe K."/>
            <person name="Furusawa C."/>
        </authorList>
    </citation>
    <scope>NUCLEOTIDE SEQUENCE</scope>
    <source>
        <strain evidence="3">JCM 8580</strain>
    </source>
</reference>
<evidence type="ECO:0000313" key="3">
    <source>
        <dbReference type="EMBL" id="BCU56968.1"/>
    </source>
</evidence>
<protein>
    <recommendedName>
        <fullName evidence="5">Trimeric autotransporter adhesin YadA-like C-terminal membrane anchor domain-containing protein</fullName>
    </recommendedName>
</protein>
<evidence type="ECO:0000313" key="4">
    <source>
        <dbReference type="Proteomes" id="UP000682928"/>
    </source>
</evidence>
<evidence type="ECO:0008006" key="5">
    <source>
        <dbReference type="Google" id="ProtNLM"/>
    </source>
</evidence>
<dbReference type="Proteomes" id="UP000682928">
    <property type="component" value="Chromosome"/>
</dbReference>
<name>A0AA86M9U8_9ENTR</name>
<accession>A0AA86M9U8</accession>
<feature type="chain" id="PRO_5041724995" description="Trimeric autotransporter adhesin YadA-like C-terminal membrane anchor domain-containing protein" evidence="2">
    <location>
        <begin position="20"/>
        <end position="338"/>
    </location>
</feature>
<dbReference type="EMBL" id="AP024590">
    <property type="protein sequence ID" value="BCU56968.1"/>
    <property type="molecule type" value="Genomic_DNA"/>
</dbReference>
<evidence type="ECO:0000256" key="1">
    <source>
        <dbReference type="SAM" id="MobiDB-lite"/>
    </source>
</evidence>